<keyword evidence="1" id="KW-1133">Transmembrane helix</keyword>
<evidence type="ECO:0000256" key="1">
    <source>
        <dbReference type="SAM" id="Phobius"/>
    </source>
</evidence>
<organism evidence="2">
    <name type="scientific">Picea sitchensis</name>
    <name type="common">Sitka spruce</name>
    <name type="synonym">Pinus sitchensis</name>
    <dbReference type="NCBI Taxonomy" id="3332"/>
    <lineage>
        <taxon>Eukaryota</taxon>
        <taxon>Viridiplantae</taxon>
        <taxon>Streptophyta</taxon>
        <taxon>Embryophyta</taxon>
        <taxon>Tracheophyta</taxon>
        <taxon>Spermatophyta</taxon>
        <taxon>Pinopsida</taxon>
        <taxon>Pinidae</taxon>
        <taxon>Conifers I</taxon>
        <taxon>Pinales</taxon>
        <taxon>Pinaceae</taxon>
        <taxon>Picea</taxon>
    </lineage>
</organism>
<dbReference type="EMBL" id="BT123636">
    <property type="protein sequence ID" value="ADE76946.1"/>
    <property type="molecule type" value="mRNA"/>
</dbReference>
<dbReference type="AlphaFoldDB" id="D5ABM7"/>
<protein>
    <submittedName>
        <fullName evidence="2">Uncharacterized protein</fullName>
    </submittedName>
</protein>
<reference evidence="2" key="1">
    <citation type="submission" date="2010-04" db="EMBL/GenBank/DDBJ databases">
        <authorList>
            <person name="Reid K.E."/>
            <person name="Liao N."/>
            <person name="Chan S."/>
            <person name="Docking R."/>
            <person name="Taylor G."/>
            <person name="Moore R."/>
            <person name="Mayo M."/>
            <person name="Munro S."/>
            <person name="King J."/>
            <person name="Yanchuk A."/>
            <person name="Holt R."/>
            <person name="Jones S."/>
            <person name="Marra M."/>
            <person name="Ritland C.E."/>
            <person name="Ritland K."/>
            <person name="Bohlmann J."/>
        </authorList>
    </citation>
    <scope>NUCLEOTIDE SEQUENCE</scope>
    <source>
        <tissue evidence="2">Bud</tissue>
    </source>
</reference>
<sequence length="51" mass="6271">MSHSHFWILNVFNFIFQNGLPFLLNFWISYLVFPFAHLIWLCECYDVLLFN</sequence>
<proteinExistence type="evidence at transcript level"/>
<name>D5ABM7_PICSI</name>
<feature type="transmembrane region" description="Helical" evidence="1">
    <location>
        <begin position="20"/>
        <end position="42"/>
    </location>
</feature>
<keyword evidence="1" id="KW-0472">Membrane</keyword>
<evidence type="ECO:0000313" key="2">
    <source>
        <dbReference type="EMBL" id="ADE76946.1"/>
    </source>
</evidence>
<accession>D5ABM7</accession>
<keyword evidence="1" id="KW-0812">Transmembrane</keyword>